<sequence length="2751" mass="323147">MKASFQTGIFRHHVPVPQRIAGFQCPGVYALINTGDYTKAAEIMKKSNIPFSQAYLFLSSYPDALSEYLRINALDKSLPDKQRVIYANSYVSLYTPILYALKKTDSYATAKANFISFLIDNQILQKFVSKSVIVDSLTQCNLLDVLQDIYLALQDWENYIKYYLEVQGTSKISVSTWRKLTSYIAKIPEMNIRQKIFKLFPRSQQKDLLRHWKELDLKRVLSVGADQAIRPIFPLLLDFVFEEPSDISLPEIVQPIFEDLLIDRYHGLNSPQYTTLYLVHLVRTENLSKLNDFFKTSTFNTGNQFFSQFWMGVKVYLLNLTIKTDKSHANRRKYFKKTIEPSKTAIKVQIEEVETQTQVKKTKSTVLQAVNLANIFSIFSKKKENKNQKDNEEEEDNDDDFMDDEEEEQCETGYLKLQIAQDTENNHIDIRYNPIEALTAPMRESPSKISIRLKQETESEISSGEDDISELERFKEKSDVSESEAPPLYSSSDQSDVESDIDIKQEEEEIKEMETPEDIAPDSKRYHTSSSDSEHEDQNEENNEQDKPQEDNKEDEEQPQDAQQQPDSSNAINIINADKKHKVRTEEEERHHKERARLRKIAAKVSDQFEKDTYKPLLNYGIELNSHASNTYSLSISYAVDKSLIEGSLQPLISLIEGPLAERFKFEEDKSELKECWMRIISSVYELYTNQVRFDALVDIPGISYLVRNLSELMWNPNVDVSKNWKENINMIISDIDEVKFYNTMLKANPEQRKIFISILISLDEANIKQGKFDKQFDDLISKNDSIGNMANDFKNCTGEETLVALHEYVIKQITSGEKTREMWITSLDDLRPAQHRALYNLPSDARAQIIYLIIKQFNKVNDENKFLNLFKQTVLDFKNETRKSYEIAVQMNDKHKFILAQNLLTYRQQGNEPSKYWFNAIKQFINQVYNIVKSIVKSTSEFEINSVQETVMKLMNTPSLSKFKEQFVNDEIGYQTLSLLDETQVIELAKILDKKVEFNTYKSDMKWDESIKYRWSNAIKMLYDVNTQRVQKLLEIMPKFDVGFKKLIFENLTTNIPEFKYKFEQRLRDLLHSFGRITRLDRNIMQTFLGILRNQKRFKVKENWDDAVKEFTNLTSRQYTQIAQILLGFNNQLAIDCVRCFEEVYKDKNDESPEKSDEFRKMIIEILQKRIEPLQKIKLIDPHITAIFGELYLKNSSEKESKTVLLMTIDDFKKFVKMNIEEPFKQISSYESFVTEKTKELILSDPGRFKENFKEFVKELTTPYNYVYAIDENLLKMVVHRMQNLDPEITDPALQFKVPFRELQKRIKDEMIPKVKKFMDIPDDLVPEVVKTFNLNDFQSQFDALYQKQRSKKKDLLNPIKTLDPKFMRMFILLYLNPANPERDILKRWKSIVDGTLNYLKERLLPFISKVKKIERYAVDDLLYAFKNIKDIERTSIKSIVEQSYTNRSNRYYHIFEMHQDVIEHFSSYIKQGKRTELTWQNLCLEYPKVYEGIIKEIDVLKELDESTKETVQYFLMKDGRQMPDQCRIFINKLATDLYALVGRFEVDGVLFQGVSLDNGALNILKYYTIYDYEDKPEKLIKWKYAVSLFEKTVVEVYESVSKHLKLFDDRMIGMFNNYMTATNYTHSLFISDISKMVDEYSLFLSTGSETLKILETCVSSVAKDEEDVNKKWNIMFQMFSQKMNQNYIEKDNIFDQLQKVPVSVQHKVIFYLEDVYYSIQSVFEQYSLTVKEQVYDMDPTVMHIVTSHFNHLIEDEVNKQIQEFQASQQQQKTQNIIEEQIANLKKKRREGDKEENNVPKPDRQVTLKENKIDYKKLSLSVWKKLFTKDDNDQTNIYHLISSISKSVLPFSISNKQKPMPRQDIIAIFDAFNTKLSLFKERLIASGKDSTFLRDLLCLEDSVLNFLLSIMNKVTQDTKQVKIKEINDRKLVEKRQLEFENRMKEIKQQEMKQMNTNLEMENVVESTQMTQRISYDEGPQKPDPQVIRQSVEEEVFLTEQETETKVNLSDDDKIKIWEDSVKNFSDFFNTDTFNVWIQRLSNLTTSSQISRFTMPFTDVMTINLLSVCKDQRLLPKKKQNKPSENVKKRLQKSWSKEIFDFLVYQSQPVFYLSKFGRFDLTLIQRWSDIYFDCFSNFKFNMNNLKLATKQFNQTFSVIDKEQFDSLKNSIHSLGSVSFDQLNSYYDNTFDLCLATRENIINLSEIKQKELKDTENSKQKIILKEDIELLKRLLDVFNTILEISSQVEIIKSDEENEKNKGKKVTKSNTSPLLFNSVDGPRAKLLKRFAFFIHAINERGRLIEEKNSIGERQNHIIVSVRLNEFLAKLDQLMEKESTCTHNVDTSSITRKMWHLVLLHFDNYCHRKILEIESSLLQFKDAAITALCTNLVDMNARLLNDEEKFNKNMKQTLEEYQKFVQNFEYSVESITGTLPNSDPSKPKRIGLTAPECKLISKLFLQKCMDQQFVSRLYQQGFYRRFNIDHYESQKRILNLLGEDKSSLMMLLNTYRVCASSKRFTENQAFADKYYSSIFKAFGKRAEWLMTSHEEIREIDGYKQYVTIYEANDTWKDLLSRAITSKIIRLDDIMKFIPEKMEITFLSPSIIDSIRGFQDESKQTEDKIENLKERSHQQRDIKSMFGDDQHAIDVESSELCEFCRQSLYTDKFIVFPCHHALHIHCFLENMDLFFEPVEQLNLIALQANALKREDTRAKLIDALSKSCPFCGELSVEILNKSFVVEDQEQIDKWALVPM</sequence>
<evidence type="ECO:0000256" key="3">
    <source>
        <dbReference type="ARBA" id="ARBA00022833"/>
    </source>
</evidence>
<protein>
    <submittedName>
        <fullName evidence="6">Uncharacterized protein</fullName>
    </submittedName>
</protein>
<reference evidence="6" key="1">
    <citation type="submission" date="2006-10" db="EMBL/GenBank/DDBJ databases">
        <authorList>
            <person name="Amadeo P."/>
            <person name="Zhao Q."/>
            <person name="Wortman J."/>
            <person name="Fraser-Liggett C."/>
            <person name="Carlton J."/>
        </authorList>
    </citation>
    <scope>NUCLEOTIDE SEQUENCE</scope>
    <source>
        <strain evidence="6">G3</strain>
    </source>
</reference>
<dbReference type="GO" id="GO:0005768">
    <property type="term" value="C:endosome"/>
    <property type="evidence" value="ECO:0000318"/>
    <property type="project" value="GO_Central"/>
</dbReference>
<dbReference type="PANTHER" id="PTHR23323:SF26">
    <property type="entry name" value="VACUOLAR PROTEIN SORTING-ASSOCIATED PROTEIN 18 HOMOLOG"/>
    <property type="match status" value="1"/>
</dbReference>
<keyword evidence="7" id="KW-1185">Reference proteome</keyword>
<dbReference type="PANTHER" id="PTHR23323">
    <property type="entry name" value="VACUOLAR PROTEIN SORTING-ASSOCIATED PROTEIN"/>
    <property type="match status" value="1"/>
</dbReference>
<dbReference type="GO" id="GO:0030674">
    <property type="term" value="F:protein-macromolecule adaptor activity"/>
    <property type="evidence" value="ECO:0000318"/>
    <property type="project" value="GO_Central"/>
</dbReference>
<keyword evidence="3" id="KW-0862">Zinc</keyword>
<reference evidence="6" key="2">
    <citation type="journal article" date="2007" name="Science">
        <title>Draft genome sequence of the sexually transmitted pathogen Trichomonas vaginalis.</title>
        <authorList>
            <person name="Carlton J.M."/>
            <person name="Hirt R.P."/>
            <person name="Silva J.C."/>
            <person name="Delcher A.L."/>
            <person name="Schatz M."/>
            <person name="Zhao Q."/>
            <person name="Wortman J.R."/>
            <person name="Bidwell S.L."/>
            <person name="Alsmark U.C.M."/>
            <person name="Besteiro S."/>
            <person name="Sicheritz-Ponten T."/>
            <person name="Noel C.J."/>
            <person name="Dacks J.B."/>
            <person name="Foster P.G."/>
            <person name="Simillion C."/>
            <person name="Van de Peer Y."/>
            <person name="Miranda-Saavedra D."/>
            <person name="Barton G.J."/>
            <person name="Westrop G.D."/>
            <person name="Mueller S."/>
            <person name="Dessi D."/>
            <person name="Fiori P.L."/>
            <person name="Ren Q."/>
            <person name="Paulsen I."/>
            <person name="Zhang H."/>
            <person name="Bastida-Corcuera F.D."/>
            <person name="Simoes-Barbosa A."/>
            <person name="Brown M.T."/>
            <person name="Hayes R.D."/>
            <person name="Mukherjee M."/>
            <person name="Okumura C.Y."/>
            <person name="Schneider R."/>
            <person name="Smith A.J."/>
            <person name="Vanacova S."/>
            <person name="Villalvazo M."/>
            <person name="Haas B.J."/>
            <person name="Pertea M."/>
            <person name="Feldblyum T.V."/>
            <person name="Utterback T.R."/>
            <person name="Shu C.L."/>
            <person name="Osoegawa K."/>
            <person name="de Jong P.J."/>
            <person name="Hrdy I."/>
            <person name="Horvathova L."/>
            <person name="Zubacova Z."/>
            <person name="Dolezal P."/>
            <person name="Malik S.B."/>
            <person name="Logsdon J.M. Jr."/>
            <person name="Henze K."/>
            <person name="Gupta A."/>
            <person name="Wang C.C."/>
            <person name="Dunne R.L."/>
            <person name="Upcroft J.A."/>
            <person name="Upcroft P."/>
            <person name="White O."/>
            <person name="Salzberg S.L."/>
            <person name="Tang P."/>
            <person name="Chiu C.-H."/>
            <person name="Lee Y.-S."/>
            <person name="Embley T.M."/>
            <person name="Coombs G.H."/>
            <person name="Mottram J.C."/>
            <person name="Tachezy J."/>
            <person name="Fraser-Liggett C.M."/>
            <person name="Johnson P.J."/>
        </authorList>
    </citation>
    <scope>NUCLEOTIDE SEQUENCE [LARGE SCALE GENOMIC DNA]</scope>
    <source>
        <strain evidence="6">G3</strain>
    </source>
</reference>
<evidence type="ECO:0000313" key="6">
    <source>
        <dbReference type="EMBL" id="EAY20485.1"/>
    </source>
</evidence>
<proteinExistence type="predicted"/>
<dbReference type="GO" id="GO:0006904">
    <property type="term" value="P:vesicle docking involved in exocytosis"/>
    <property type="evidence" value="ECO:0000318"/>
    <property type="project" value="GO_Central"/>
</dbReference>
<keyword evidence="1" id="KW-0479">Metal-binding</keyword>
<dbReference type="OrthoDB" id="1845386at2759"/>
<feature type="coiled-coil region" evidence="4">
    <location>
        <begin position="2607"/>
        <end position="2634"/>
    </location>
</feature>
<feature type="compositionally biased region" description="Basic and acidic residues" evidence="5">
    <location>
        <begin position="470"/>
        <end position="480"/>
    </location>
</feature>
<evidence type="ECO:0000256" key="2">
    <source>
        <dbReference type="ARBA" id="ARBA00022771"/>
    </source>
</evidence>
<dbReference type="VEuPathDB" id="TrichDB:TVAGG3_0967450"/>
<dbReference type="VEuPathDB" id="TrichDB:TVAG_238570"/>
<dbReference type="EMBL" id="DS113197">
    <property type="protein sequence ID" value="EAY20485.1"/>
    <property type="molecule type" value="Genomic_DNA"/>
</dbReference>
<feature type="region of interest" description="Disordered" evidence="5">
    <location>
        <begin position="383"/>
        <end position="408"/>
    </location>
</feature>
<organism evidence="6 7">
    <name type="scientific">Trichomonas vaginalis (strain ATCC PRA-98 / G3)</name>
    <dbReference type="NCBI Taxonomy" id="412133"/>
    <lineage>
        <taxon>Eukaryota</taxon>
        <taxon>Metamonada</taxon>
        <taxon>Parabasalia</taxon>
        <taxon>Trichomonadida</taxon>
        <taxon>Trichomonadidae</taxon>
        <taxon>Trichomonas</taxon>
    </lineage>
</organism>
<dbReference type="CDD" id="cd16462">
    <property type="entry name" value="RING-H2_Pep3p-like"/>
    <property type="match status" value="1"/>
</dbReference>
<evidence type="ECO:0000256" key="5">
    <source>
        <dbReference type="SAM" id="MobiDB-lite"/>
    </source>
</evidence>
<feature type="region of interest" description="Disordered" evidence="5">
    <location>
        <begin position="454"/>
        <end position="595"/>
    </location>
</feature>
<dbReference type="InParanoid" id="A2DG89"/>
<name>A2DG89_TRIV3</name>
<dbReference type="GO" id="GO:0030897">
    <property type="term" value="C:HOPS complex"/>
    <property type="evidence" value="ECO:0000318"/>
    <property type="project" value="GO_Central"/>
</dbReference>
<dbReference type="GO" id="GO:0048284">
    <property type="term" value="P:organelle fusion"/>
    <property type="evidence" value="ECO:0000318"/>
    <property type="project" value="GO_Central"/>
</dbReference>
<evidence type="ECO:0000313" key="7">
    <source>
        <dbReference type="Proteomes" id="UP000001542"/>
    </source>
</evidence>
<dbReference type="GO" id="GO:0007032">
    <property type="term" value="P:endosome organization"/>
    <property type="evidence" value="ECO:0000318"/>
    <property type="project" value="GO_Central"/>
</dbReference>
<dbReference type="GO" id="GO:0008270">
    <property type="term" value="F:zinc ion binding"/>
    <property type="evidence" value="ECO:0007669"/>
    <property type="project" value="UniProtKB-KW"/>
</dbReference>
<feature type="compositionally biased region" description="Acidic residues" evidence="5">
    <location>
        <begin position="391"/>
        <end position="408"/>
    </location>
</feature>
<feature type="coiled-coil region" evidence="4">
    <location>
        <begin position="1769"/>
        <end position="1799"/>
    </location>
</feature>
<feature type="compositionally biased region" description="Acidic residues" evidence="5">
    <location>
        <begin position="534"/>
        <end position="543"/>
    </location>
</feature>
<evidence type="ECO:0000256" key="1">
    <source>
        <dbReference type="ARBA" id="ARBA00022723"/>
    </source>
</evidence>
<accession>A2DG89</accession>
<dbReference type="KEGG" id="tva:5466032"/>
<keyword evidence="2" id="KW-0863">Zinc-finger</keyword>
<feature type="compositionally biased region" description="Acidic residues" evidence="5">
    <location>
        <begin position="495"/>
        <end position="520"/>
    </location>
</feature>
<keyword evidence="4" id="KW-0175">Coiled coil</keyword>
<feature type="coiled-coil region" evidence="4">
    <location>
        <begin position="1930"/>
        <end position="1958"/>
    </location>
</feature>
<dbReference type="GO" id="GO:0007033">
    <property type="term" value="P:vacuole organization"/>
    <property type="evidence" value="ECO:0000318"/>
    <property type="project" value="GO_Central"/>
</dbReference>
<dbReference type="STRING" id="5722.A2DG89"/>
<gene>
    <name evidence="6" type="ORF">TVAG_238570</name>
</gene>
<dbReference type="RefSeq" id="XP_001581471.1">
    <property type="nucleotide sequence ID" value="XM_001581421.1"/>
</dbReference>
<dbReference type="Proteomes" id="UP000001542">
    <property type="component" value="Unassembled WGS sequence"/>
</dbReference>
<evidence type="ECO:0000256" key="4">
    <source>
        <dbReference type="SAM" id="Coils"/>
    </source>
</evidence>